<reference evidence="1" key="1">
    <citation type="journal article" date="2020" name="mSystems">
        <title>Genome- and Community-Level Interaction Insights into Carbon Utilization and Element Cycling Functions of Hydrothermarchaeota in Hydrothermal Sediment.</title>
        <authorList>
            <person name="Zhou Z."/>
            <person name="Liu Y."/>
            <person name="Xu W."/>
            <person name="Pan J."/>
            <person name="Luo Z.H."/>
            <person name="Li M."/>
        </authorList>
    </citation>
    <scope>NUCLEOTIDE SEQUENCE [LARGE SCALE GENOMIC DNA]</scope>
    <source>
        <strain evidence="1">SpSt-289</strain>
    </source>
</reference>
<protein>
    <submittedName>
        <fullName evidence="1">Uncharacterized protein</fullName>
    </submittedName>
</protein>
<comment type="caution">
    <text evidence="1">The sequence shown here is derived from an EMBL/GenBank/DDBJ whole genome shotgun (WGS) entry which is preliminary data.</text>
</comment>
<gene>
    <name evidence="1" type="ORF">ENQ20_10350</name>
</gene>
<name>A0A7C1FJ21_9CHLR</name>
<accession>A0A7C1FJ21</accession>
<sequence>MRPDRRFAAHFRGLHLVQGGSQICNGQFRARDGLRPDAQLGHLAAPDELVNNVRDDQHRNPGAEAGGSRAEAVVMNQSAGATQCT</sequence>
<dbReference type="AlphaFoldDB" id="A0A7C1FJ21"/>
<dbReference type="EMBL" id="DSMG01000101">
    <property type="protein sequence ID" value="HDX31874.1"/>
    <property type="molecule type" value="Genomic_DNA"/>
</dbReference>
<proteinExistence type="predicted"/>
<organism evidence="1">
    <name type="scientific">Caldilinea aerophila</name>
    <dbReference type="NCBI Taxonomy" id="133453"/>
    <lineage>
        <taxon>Bacteria</taxon>
        <taxon>Bacillati</taxon>
        <taxon>Chloroflexota</taxon>
        <taxon>Caldilineae</taxon>
        <taxon>Caldilineales</taxon>
        <taxon>Caldilineaceae</taxon>
        <taxon>Caldilinea</taxon>
    </lineage>
</organism>
<evidence type="ECO:0000313" key="1">
    <source>
        <dbReference type="EMBL" id="HDX31874.1"/>
    </source>
</evidence>